<sequence length="91" mass="10315">MAWTLHVRELSQPDDPARREPAAPLTCRTYADLLLQLRVECQASPDAVVEVVIPASADPDDIRALRRRGYVLHYRRNLPDRGKVERRIAAG</sequence>
<gene>
    <name evidence="2" type="ORF">FE263_14800</name>
</gene>
<accession>A0A5R9J281</accession>
<name>A0A5R9J281_9PROT</name>
<proteinExistence type="predicted"/>
<organism evidence="2 3">
    <name type="scientific">Lichenicoccus roseus</name>
    <dbReference type="NCBI Taxonomy" id="2683649"/>
    <lineage>
        <taxon>Bacteria</taxon>
        <taxon>Pseudomonadati</taxon>
        <taxon>Pseudomonadota</taxon>
        <taxon>Alphaproteobacteria</taxon>
        <taxon>Acetobacterales</taxon>
        <taxon>Acetobacteraceae</taxon>
        <taxon>Lichenicoccus</taxon>
    </lineage>
</organism>
<comment type="caution">
    <text evidence="2">The sequence shown here is derived from an EMBL/GenBank/DDBJ whole genome shotgun (WGS) entry which is preliminary data.</text>
</comment>
<dbReference type="Proteomes" id="UP000305654">
    <property type="component" value="Unassembled WGS sequence"/>
</dbReference>
<protein>
    <submittedName>
        <fullName evidence="2">Uncharacterized protein</fullName>
    </submittedName>
</protein>
<dbReference type="RefSeq" id="WP_138326804.1">
    <property type="nucleotide sequence ID" value="NZ_VCDI01000005.1"/>
</dbReference>
<evidence type="ECO:0000313" key="2">
    <source>
        <dbReference type="EMBL" id="TLU71734.1"/>
    </source>
</evidence>
<dbReference type="AlphaFoldDB" id="A0A5R9J281"/>
<reference evidence="2 3" key="1">
    <citation type="submission" date="2019-05" db="EMBL/GenBank/DDBJ databases">
        <authorList>
            <person name="Pankratov T."/>
            <person name="Grouzdev D."/>
        </authorList>
    </citation>
    <scope>NUCLEOTIDE SEQUENCE [LARGE SCALE GENOMIC DNA]</scope>
    <source>
        <strain evidence="2 3">KEBCLARHB70R</strain>
    </source>
</reference>
<keyword evidence="3" id="KW-1185">Reference proteome</keyword>
<feature type="region of interest" description="Disordered" evidence="1">
    <location>
        <begin position="1"/>
        <end position="21"/>
    </location>
</feature>
<dbReference type="EMBL" id="VCDI01000005">
    <property type="protein sequence ID" value="TLU71734.1"/>
    <property type="molecule type" value="Genomic_DNA"/>
</dbReference>
<evidence type="ECO:0000313" key="3">
    <source>
        <dbReference type="Proteomes" id="UP000305654"/>
    </source>
</evidence>
<evidence type="ECO:0000256" key="1">
    <source>
        <dbReference type="SAM" id="MobiDB-lite"/>
    </source>
</evidence>